<dbReference type="SMART" id="SM00507">
    <property type="entry name" value="HNHc"/>
    <property type="match status" value="1"/>
</dbReference>
<accession>A0ABV8P0A8</accession>
<keyword evidence="2" id="KW-0378">Hydrolase</keyword>
<reference evidence="3" key="1">
    <citation type="journal article" date="2019" name="Int. J. Syst. Evol. Microbiol.">
        <title>The Global Catalogue of Microorganisms (GCM) 10K type strain sequencing project: providing services to taxonomists for standard genome sequencing and annotation.</title>
        <authorList>
            <consortium name="The Broad Institute Genomics Platform"/>
            <consortium name="The Broad Institute Genome Sequencing Center for Infectious Disease"/>
            <person name="Wu L."/>
            <person name="Ma J."/>
        </authorList>
    </citation>
    <scope>NUCLEOTIDE SEQUENCE [LARGE SCALE GENOMIC DNA]</scope>
    <source>
        <strain evidence="3">LMG 24813</strain>
    </source>
</reference>
<dbReference type="InterPro" id="IPR003615">
    <property type="entry name" value="HNH_nuc"/>
</dbReference>
<sequence length="247" mass="27117">MARARVTPEVFSAAYEAAQQVLNGTIKLIDAQEALAERFGIAKRTAGGYIGCFLAMRRGSTFKTTVSADGLRFMLGRIAESGLGDLMIALQSVMNHITYLSNFTGNEPGLRRVHAEFVDKLREMATFDETSLSLEQQVTNALEDSPDTRAQRLLHAPTMPEQRVVLARTFKRNPDVIAEALLAAKGVCQGCGQVAPFLRPDGRPYLEVHHRKALAEGGADTPENAVALCPNCHRERHYGANYHQPPQ</sequence>
<dbReference type="Gene3D" id="1.10.30.50">
    <property type="match status" value="1"/>
</dbReference>
<dbReference type="CDD" id="cd00085">
    <property type="entry name" value="HNHc"/>
    <property type="match status" value="1"/>
</dbReference>
<keyword evidence="2" id="KW-0255">Endonuclease</keyword>
<dbReference type="RefSeq" id="WP_246600726.1">
    <property type="nucleotide sequence ID" value="NZ_JAHTBN010000007.1"/>
</dbReference>
<evidence type="ECO:0000313" key="2">
    <source>
        <dbReference type="EMBL" id="MFC4201580.1"/>
    </source>
</evidence>
<name>A0ABV8P0A8_9BURK</name>
<dbReference type="InterPro" id="IPR002711">
    <property type="entry name" value="HNH"/>
</dbReference>
<dbReference type="GO" id="GO:0004519">
    <property type="term" value="F:endonuclease activity"/>
    <property type="evidence" value="ECO:0007669"/>
    <property type="project" value="UniProtKB-KW"/>
</dbReference>
<keyword evidence="2" id="KW-0540">Nuclease</keyword>
<evidence type="ECO:0000259" key="1">
    <source>
        <dbReference type="SMART" id="SM00507"/>
    </source>
</evidence>
<protein>
    <submittedName>
        <fullName evidence="2">HNH endonuclease</fullName>
    </submittedName>
</protein>
<dbReference type="Proteomes" id="UP001595848">
    <property type="component" value="Unassembled WGS sequence"/>
</dbReference>
<dbReference type="EMBL" id="JBHSBV010000004">
    <property type="protein sequence ID" value="MFC4201580.1"/>
    <property type="molecule type" value="Genomic_DNA"/>
</dbReference>
<organism evidence="2 3">
    <name type="scientific">Candidimonas humi</name>
    <dbReference type="NCBI Taxonomy" id="683355"/>
    <lineage>
        <taxon>Bacteria</taxon>
        <taxon>Pseudomonadati</taxon>
        <taxon>Pseudomonadota</taxon>
        <taxon>Betaproteobacteria</taxon>
        <taxon>Burkholderiales</taxon>
        <taxon>Alcaligenaceae</taxon>
        <taxon>Candidimonas</taxon>
    </lineage>
</organism>
<comment type="caution">
    <text evidence="2">The sequence shown here is derived from an EMBL/GenBank/DDBJ whole genome shotgun (WGS) entry which is preliminary data.</text>
</comment>
<gene>
    <name evidence="2" type="ORF">ACFOY1_11505</name>
</gene>
<evidence type="ECO:0000313" key="3">
    <source>
        <dbReference type="Proteomes" id="UP001595848"/>
    </source>
</evidence>
<dbReference type="Pfam" id="PF01844">
    <property type="entry name" value="HNH"/>
    <property type="match status" value="1"/>
</dbReference>
<keyword evidence="3" id="KW-1185">Reference proteome</keyword>
<proteinExistence type="predicted"/>
<feature type="domain" description="HNH nuclease" evidence="1">
    <location>
        <begin position="177"/>
        <end position="234"/>
    </location>
</feature>